<keyword evidence="2" id="KW-1185">Reference proteome</keyword>
<reference evidence="1 2" key="1">
    <citation type="submission" date="2017-10" db="EMBL/GenBank/DDBJ databases">
        <title>Comparative genomics in systemic dimorphic fungi from Ajellomycetaceae.</title>
        <authorList>
            <person name="Munoz J.F."/>
            <person name="Mcewen J.G."/>
            <person name="Clay O.K."/>
            <person name="Cuomo C.A."/>
        </authorList>
    </citation>
    <scope>NUCLEOTIDE SEQUENCE [LARGE SCALE GENOMIC DNA]</scope>
    <source>
        <strain evidence="1 2">UAMH5409</strain>
    </source>
</reference>
<sequence length="381" mass="43392">MPSEEGLSDPFKLLGFDCANMILSYLTPTEVVRCSLVNDALRQWSHLFMSVDGLRQSFRHYTETSSPDNNNTLLPVEYSTPASYRAFARRIDLNADGYLVVQYVLKQTSPVMSQFIRDAVFHLEEGKEMWHRDHEVNGSPELDPLYIGKNRVYYVTRFATETKLVAYDVKTGEQLYQSGLPEVGPFTPQFHFIFDRENEYLASRVVDYKSFRPSLCIILIGGANGQVAQMIEVQRGLSEFRGMLDSAAFTLRGCYRELPSIQLLIKYKLQPNGLFTRVSIDVLALPEDESEDSNYYSLTVDTFRLLGFAIIDTEFSDSLIRPLVLNLEELSDTSIRNGIEKALSEEGFHEEIGNWFTVAGQVYNFAIGNCWVKTKESVYNA</sequence>
<evidence type="ECO:0000313" key="2">
    <source>
        <dbReference type="Proteomes" id="UP000223968"/>
    </source>
</evidence>
<protein>
    <recommendedName>
        <fullName evidence="3">F-box domain-containing protein</fullName>
    </recommendedName>
</protein>
<evidence type="ECO:0008006" key="3">
    <source>
        <dbReference type="Google" id="ProtNLM"/>
    </source>
</evidence>
<dbReference type="Proteomes" id="UP000223968">
    <property type="component" value="Unassembled WGS sequence"/>
</dbReference>
<gene>
    <name evidence="1" type="ORF">AJ79_05477</name>
</gene>
<proteinExistence type="predicted"/>
<dbReference type="OrthoDB" id="4182504at2759"/>
<dbReference type="EMBL" id="PDNB01000087">
    <property type="protein sequence ID" value="PGH10222.1"/>
    <property type="molecule type" value="Genomic_DNA"/>
</dbReference>
<comment type="caution">
    <text evidence="1">The sequence shown here is derived from an EMBL/GenBank/DDBJ whole genome shotgun (WGS) entry which is preliminary data.</text>
</comment>
<accession>A0A2B7XNJ1</accession>
<dbReference type="AlphaFoldDB" id="A0A2B7XNJ1"/>
<dbReference type="SUPFAM" id="SSF81383">
    <property type="entry name" value="F-box domain"/>
    <property type="match status" value="1"/>
</dbReference>
<name>A0A2B7XNJ1_9EURO</name>
<organism evidence="1 2">
    <name type="scientific">Helicocarpus griseus UAMH5409</name>
    <dbReference type="NCBI Taxonomy" id="1447875"/>
    <lineage>
        <taxon>Eukaryota</taxon>
        <taxon>Fungi</taxon>
        <taxon>Dikarya</taxon>
        <taxon>Ascomycota</taxon>
        <taxon>Pezizomycotina</taxon>
        <taxon>Eurotiomycetes</taxon>
        <taxon>Eurotiomycetidae</taxon>
        <taxon>Onygenales</taxon>
        <taxon>Ajellomycetaceae</taxon>
        <taxon>Helicocarpus</taxon>
    </lineage>
</organism>
<evidence type="ECO:0000313" key="1">
    <source>
        <dbReference type="EMBL" id="PGH10222.1"/>
    </source>
</evidence>
<dbReference type="InterPro" id="IPR036047">
    <property type="entry name" value="F-box-like_dom_sf"/>
</dbReference>